<organism evidence="3 4">
    <name type="scientific">Membranihabitans marinus</name>
    <dbReference type="NCBI Taxonomy" id="1227546"/>
    <lineage>
        <taxon>Bacteria</taxon>
        <taxon>Pseudomonadati</taxon>
        <taxon>Bacteroidota</taxon>
        <taxon>Saprospiria</taxon>
        <taxon>Saprospirales</taxon>
        <taxon>Saprospiraceae</taxon>
        <taxon>Membranihabitans</taxon>
    </lineage>
</organism>
<feature type="domain" description="Thioredoxin" evidence="2">
    <location>
        <begin position="277"/>
        <end position="435"/>
    </location>
</feature>
<proteinExistence type="predicted"/>
<dbReference type="InterPro" id="IPR013740">
    <property type="entry name" value="Redoxin"/>
</dbReference>
<dbReference type="Gene3D" id="3.40.30.10">
    <property type="entry name" value="Glutaredoxin"/>
    <property type="match status" value="1"/>
</dbReference>
<feature type="signal peptide" evidence="1">
    <location>
        <begin position="1"/>
        <end position="21"/>
    </location>
</feature>
<evidence type="ECO:0000313" key="3">
    <source>
        <dbReference type="EMBL" id="MBY5960000.1"/>
    </source>
</evidence>
<dbReference type="PROSITE" id="PS51257">
    <property type="entry name" value="PROKAR_LIPOPROTEIN"/>
    <property type="match status" value="1"/>
</dbReference>
<evidence type="ECO:0000259" key="2">
    <source>
        <dbReference type="PROSITE" id="PS51352"/>
    </source>
</evidence>
<gene>
    <name evidence="3" type="ORF">KUV50_17750</name>
</gene>
<dbReference type="EMBL" id="JAHVHU010000021">
    <property type="protein sequence ID" value="MBY5960000.1"/>
    <property type="molecule type" value="Genomic_DNA"/>
</dbReference>
<dbReference type="PANTHER" id="PTHR42852:SF13">
    <property type="entry name" value="PROTEIN DIPZ"/>
    <property type="match status" value="1"/>
</dbReference>
<evidence type="ECO:0000256" key="1">
    <source>
        <dbReference type="SAM" id="SignalP"/>
    </source>
</evidence>
<comment type="caution">
    <text evidence="3">The sequence shown here is derived from an EMBL/GenBank/DDBJ whole genome shotgun (WGS) entry which is preliminary data.</text>
</comment>
<reference evidence="3" key="1">
    <citation type="submission" date="2021-06" db="EMBL/GenBank/DDBJ databases">
        <title>44 bacteria genomes isolated from Dapeng, Shenzhen.</title>
        <authorList>
            <person name="Zheng W."/>
            <person name="Yu S."/>
            <person name="Huang Y."/>
        </authorList>
    </citation>
    <scope>NUCLEOTIDE SEQUENCE</scope>
    <source>
        <strain evidence="3">DP5N28-2</strain>
    </source>
</reference>
<dbReference type="InterPro" id="IPR013766">
    <property type="entry name" value="Thioredoxin_domain"/>
</dbReference>
<dbReference type="CDD" id="cd02966">
    <property type="entry name" value="TlpA_like_family"/>
    <property type="match status" value="1"/>
</dbReference>
<dbReference type="Proteomes" id="UP000753961">
    <property type="component" value="Unassembled WGS sequence"/>
</dbReference>
<sequence length="441" mass="50299">MKKITIYLFAVLILGSMQSCLELGQTYTMVAPGTWRGLLDLRDQATLPPHPEHTDTDTEFDFSKTPTGVLPFNFEVTYPEPDSMQFFLINGAERIPIPSYTYEHNISGETGLLHLNFPIYDTHIKAKVEAGVMEGHWFVDYKKNYSVPFKAYLGQPFRFTDVPEKPLADVTGKWAMVFSEETEDEYPAIGEFLQDGTDLEGNISTETGDYRFASGNVSGDEWFLSSFNGAQAYLYEGKIIDKDRILGAFYSGNHFRTTWSADRDPDATLRSPESLTSAVTDQPVHWQATTIDGQPLDFQKPPYTGKIKILEIMGSWCPNCHDEARFLREWKENSPELPIEIVSLAFERYEDRIKSLEVLRTFVSQMNIDWPVVYGGPIQSAKESELVQFIDGIRAYPTLIVFDRENKIRYVHTGFYGPATSEYEDFKRDFDGLVKRLSEEG</sequence>
<dbReference type="PROSITE" id="PS51352">
    <property type="entry name" value="THIOREDOXIN_2"/>
    <property type="match status" value="1"/>
</dbReference>
<name>A0A953LAI9_9BACT</name>
<dbReference type="RefSeq" id="WP_222581538.1">
    <property type="nucleotide sequence ID" value="NZ_JAHVHU010000021.1"/>
</dbReference>
<dbReference type="PANTHER" id="PTHR42852">
    <property type="entry name" value="THIOL:DISULFIDE INTERCHANGE PROTEIN DSBE"/>
    <property type="match status" value="1"/>
</dbReference>
<keyword evidence="1" id="KW-0732">Signal</keyword>
<evidence type="ECO:0000313" key="4">
    <source>
        <dbReference type="Proteomes" id="UP000753961"/>
    </source>
</evidence>
<keyword evidence="4" id="KW-1185">Reference proteome</keyword>
<dbReference type="InterPro" id="IPR036249">
    <property type="entry name" value="Thioredoxin-like_sf"/>
</dbReference>
<feature type="chain" id="PRO_5037280041" evidence="1">
    <location>
        <begin position="22"/>
        <end position="441"/>
    </location>
</feature>
<dbReference type="GO" id="GO:0016491">
    <property type="term" value="F:oxidoreductase activity"/>
    <property type="evidence" value="ECO:0007669"/>
    <property type="project" value="InterPro"/>
</dbReference>
<dbReference type="InterPro" id="IPR050553">
    <property type="entry name" value="Thioredoxin_ResA/DsbE_sf"/>
</dbReference>
<protein>
    <submittedName>
        <fullName evidence="3">TlpA family protein disulfide reductase</fullName>
    </submittedName>
</protein>
<dbReference type="Pfam" id="PF08534">
    <property type="entry name" value="Redoxin"/>
    <property type="match status" value="1"/>
</dbReference>
<accession>A0A953LAI9</accession>
<dbReference type="AlphaFoldDB" id="A0A953LAI9"/>
<dbReference type="SUPFAM" id="SSF52833">
    <property type="entry name" value="Thioredoxin-like"/>
    <property type="match status" value="1"/>
</dbReference>